<reference evidence="9 10" key="1">
    <citation type="submission" date="2023-08" db="EMBL/GenBank/DDBJ databases">
        <title>Black Yeasts Isolated from many extreme environments.</title>
        <authorList>
            <person name="Coleine C."/>
            <person name="Stajich J.E."/>
            <person name="Selbmann L."/>
        </authorList>
    </citation>
    <scope>NUCLEOTIDE SEQUENCE [LARGE SCALE GENOMIC DNA]</scope>
    <source>
        <strain evidence="9 10">CCFEE 5935</strain>
    </source>
</reference>
<dbReference type="EC" id="2.3.2.26" evidence="3"/>
<comment type="similarity">
    <text evidence="2">Belongs to the UPL family. K-HECT subfamily.</text>
</comment>
<dbReference type="SMART" id="SM00119">
    <property type="entry name" value="HECTc"/>
    <property type="match status" value="1"/>
</dbReference>
<feature type="active site" description="Glycyl thioester intermediate" evidence="6">
    <location>
        <position position="1845"/>
    </location>
</feature>
<dbReference type="Proteomes" id="UP001337655">
    <property type="component" value="Unassembled WGS sequence"/>
</dbReference>
<dbReference type="InterPro" id="IPR011989">
    <property type="entry name" value="ARM-like"/>
</dbReference>
<sequence length="1878" mass="205911">MSERLTRASAARQSLSNDQTSPPSTTDPPPAPTTSRKRKAPTEASPPTQRETRSSKRARGDEEVQTPDQPAREAKKKGGRKSTAAAMSSGGYAHAHLAEQGSSSAADSSRPSSGTSGETSPQQAPRDSSRRKSSRRKSSKEDPSQAAPAAASSSKKTKKSAKKGQDVQMTDVDEKAGEPQDDEPEDEEENPDTGGGADGTDDPPRRFTEDELDAMERDDPFMSGYLGRLGGGPGGLSSSLRALSGMMAGTSSRLRGLLEQLRSKDSSVQLIALTELSELLLVSNEDNLAGHFAPDQYVKELVTLMQPNDFTGEENPEIMLLACRCIANMMEALPASTTSVVYGNAVPVLCQKLLEIHFIDLAEQALSTLEKISVEFPSSIVREGGLTACLTYLDFFATSTQRTAVTTAANCCRNIPEESFPTVRDVMPILLNTLASSDQKVVEQASLCVCRVIDSFKYNESKLEELVSPELLKAVLRLLLPGSTNLIGSNIHTQFLRSLSITSRASPRLSVELLKMNVVDTLYQILTGVSAPASTDNAASQIDKNIIMQAVIRTPREQIFETLNVICELLPTVSRDGLTFLDELHDAGYAVSDNVSMSTRSKTSPNDKRVELLKKCPQEVKRFAIILFPTLMHAYTSTVNLSVRQKVLTAQLKMLSNFETEILEESLQGVTYASHLAAILTQQENHSLVTFALQAAELLLKRLEAIYRPQFYREGVMAEINKLAERELKSDASTADMPKPDMTAPTVADVEVLEQHDEEMADEEPETIDVDIVPHESDEEGEQDADEDAARREEDDDEGGEDDEDREGDGDGDDRSDDSELPSPQQGHRILDMQDIITMRAKQFVEAHGTGGNEELKAKATLVLEDLVGLASDLRACYDGVHHPDGIALFRRLVKYFDGNALESITSYELMGSGIVDALLDVFNASNEQCATIARSDFLEVFMTTLNTTNLATGDAKSPSTAFSVLILKLQDLLSRSEHFEVVTVGHNAFESNRNSAASMLAKQLRLKLVADDDSGIARPYRNIMVAIHAIATFKALDDYLRPRLSMSDRPRGARSRDFPGSMAAYAAAMSGRGGPGGPPPPSVPSLGSSLPTRSASKKQSKSKGSKTDTATPGENAKPEEPSSLRRSSRKRSGQTAPAAPPVEETPAVTQEPEDSQEALECADETTLTDEEDEDVEAEMDALIGDLEEGGLEQDLPDPTAVNIEAGNSGKVTARTEDGARVGTPSGNTPAATPTARERMSATARLLAAREMLSTPTSSSRPASYAAALQTPQDWHIEFSVNDQPITSETTIYRACHFNNANGEEFAGRSIWHSTHTIKFKRVQGPPPAERSSLSPAPEQALSESGLPPSLDKHPITSNILRLMSILHELNNNLEDVLAEHKTTVTLNSEPLSQFVNTKLTAKLNRQLEEPLIVASQCLPNWSEDLARLYPFLFPFETRHLFLQSTSFGYSRSMSRWQNEQSTNDSRRHRDERPFLGRAQRQKVRISRNRILESAMKVMELYGQSPSILEVEYFEEVGTGLGPTLEFYSTVSKEFSKKKTKMWRENESDGVKEFAFGRRGLFPAPMDEAVSKSESGQKVLHLFKMLGKFVARSMLDSRIIDVSFNPNFFRVGDGQSAVTPSLGAVAAVDQDLARSLKVLKKYVTAKQRIEDTATLSDAQKTMKISQIRINDARIEDMGLDSTLPGYNNIELCPGGQQMDVTLDNVEDYIKRVINFTLGAGVQRQVDAFRAGFSQVFPYTALRAFTPDELVMLFGRVEEDWSLETLMDSIKADHGYNLDSKSVRNLLQVMSELEPAQKRDFLQFVTGSPKLPIGGFKSLTPMFTVVCKPSEPPYTSDDYLPSVMTCVNYLKMPDYSTFDIMKNKLGVAIREGQGAFHLS</sequence>
<dbReference type="GO" id="GO:0061630">
    <property type="term" value="F:ubiquitin protein ligase activity"/>
    <property type="evidence" value="ECO:0007669"/>
    <property type="project" value="UniProtKB-EC"/>
</dbReference>
<evidence type="ECO:0000256" key="3">
    <source>
        <dbReference type="ARBA" id="ARBA00012485"/>
    </source>
</evidence>
<feature type="compositionally biased region" description="Acidic residues" evidence="7">
    <location>
        <begin position="1152"/>
        <end position="1175"/>
    </location>
</feature>
<evidence type="ECO:0000256" key="5">
    <source>
        <dbReference type="ARBA" id="ARBA00022786"/>
    </source>
</evidence>
<name>A0AAV9NW51_9PEZI</name>
<feature type="compositionally biased region" description="Basic and acidic residues" evidence="7">
    <location>
        <begin position="50"/>
        <end position="62"/>
    </location>
</feature>
<dbReference type="PANTHER" id="PTHR45670">
    <property type="entry name" value="E3 UBIQUITIN-PROTEIN LIGASE TRIP12"/>
    <property type="match status" value="1"/>
</dbReference>
<dbReference type="Gene3D" id="3.30.2410.10">
    <property type="entry name" value="Hect, E3 ligase catalytic domain"/>
    <property type="match status" value="1"/>
</dbReference>
<feature type="compositionally biased region" description="Low complexity" evidence="7">
    <location>
        <begin position="98"/>
        <end position="123"/>
    </location>
</feature>
<proteinExistence type="inferred from homology"/>
<dbReference type="SUPFAM" id="SSF56204">
    <property type="entry name" value="Hect, E3 ligase catalytic domain"/>
    <property type="match status" value="1"/>
</dbReference>
<feature type="region of interest" description="Disordered" evidence="7">
    <location>
        <begin position="1068"/>
        <end position="1175"/>
    </location>
</feature>
<dbReference type="RefSeq" id="XP_064654238.1">
    <property type="nucleotide sequence ID" value="XM_064807491.1"/>
</dbReference>
<feature type="region of interest" description="Disordered" evidence="7">
    <location>
        <begin position="1"/>
        <end position="207"/>
    </location>
</feature>
<feature type="region of interest" description="Disordered" evidence="7">
    <location>
        <begin position="1322"/>
        <end position="1350"/>
    </location>
</feature>
<protein>
    <recommendedName>
        <fullName evidence="3">HECT-type E3 ubiquitin transferase</fullName>
        <ecNumber evidence="3">2.3.2.26</ecNumber>
    </recommendedName>
</protein>
<feature type="compositionally biased region" description="Acidic residues" evidence="7">
    <location>
        <begin position="757"/>
        <end position="769"/>
    </location>
</feature>
<evidence type="ECO:0000256" key="6">
    <source>
        <dbReference type="PROSITE-ProRule" id="PRU00104"/>
    </source>
</evidence>
<dbReference type="InterPro" id="IPR000569">
    <property type="entry name" value="HECT_dom"/>
</dbReference>
<evidence type="ECO:0000313" key="9">
    <source>
        <dbReference type="EMBL" id="KAK5163874.1"/>
    </source>
</evidence>
<dbReference type="GeneID" id="89931597"/>
<accession>A0AAV9NW51</accession>
<dbReference type="SUPFAM" id="SSF48371">
    <property type="entry name" value="ARM repeat"/>
    <property type="match status" value="1"/>
</dbReference>
<keyword evidence="9" id="KW-0012">Acyltransferase</keyword>
<dbReference type="Gene3D" id="1.25.10.10">
    <property type="entry name" value="Leucine-rich Repeat Variant"/>
    <property type="match status" value="1"/>
</dbReference>
<dbReference type="PANTHER" id="PTHR45670:SF1">
    <property type="entry name" value="E3 UBIQUITIN-PROTEIN LIGASE HECTD1"/>
    <property type="match status" value="1"/>
</dbReference>
<feature type="compositionally biased region" description="Acidic residues" evidence="7">
    <location>
        <begin position="777"/>
        <end position="787"/>
    </location>
</feature>
<keyword evidence="10" id="KW-1185">Reference proteome</keyword>
<keyword evidence="4 9" id="KW-0808">Transferase</keyword>
<gene>
    <name evidence="9" type="primary">UFD4</name>
    <name evidence="9" type="ORF">LTR77_010268</name>
</gene>
<comment type="catalytic activity">
    <reaction evidence="1">
        <text>S-ubiquitinyl-[E2 ubiquitin-conjugating enzyme]-L-cysteine + [acceptor protein]-L-lysine = [E2 ubiquitin-conjugating enzyme]-L-cysteine + N(6)-ubiquitinyl-[acceptor protein]-L-lysine.</text>
        <dbReference type="EC" id="2.3.2.26"/>
    </reaction>
</comment>
<dbReference type="InterPro" id="IPR035983">
    <property type="entry name" value="Hect_E3_ubiquitin_ligase"/>
</dbReference>
<feature type="compositionally biased region" description="Low complexity" evidence="7">
    <location>
        <begin position="144"/>
        <end position="154"/>
    </location>
</feature>
<evidence type="ECO:0000256" key="4">
    <source>
        <dbReference type="ARBA" id="ARBA00022679"/>
    </source>
</evidence>
<evidence type="ECO:0000256" key="1">
    <source>
        <dbReference type="ARBA" id="ARBA00000885"/>
    </source>
</evidence>
<feature type="compositionally biased region" description="Acidic residues" evidence="7">
    <location>
        <begin position="179"/>
        <end position="191"/>
    </location>
</feature>
<dbReference type="GO" id="GO:0000209">
    <property type="term" value="P:protein polyubiquitination"/>
    <property type="evidence" value="ECO:0007669"/>
    <property type="project" value="TreeGrafter"/>
</dbReference>
<dbReference type="Gene3D" id="3.30.2160.10">
    <property type="entry name" value="Hect, E3 ligase catalytic domain"/>
    <property type="match status" value="1"/>
</dbReference>
<feature type="domain" description="HECT" evidence="8">
    <location>
        <begin position="1522"/>
        <end position="1878"/>
    </location>
</feature>
<feature type="region of interest" description="Disordered" evidence="7">
    <location>
        <begin position="757"/>
        <end position="829"/>
    </location>
</feature>
<organism evidence="9 10">
    <name type="scientific">Saxophila tyrrhenica</name>
    <dbReference type="NCBI Taxonomy" id="1690608"/>
    <lineage>
        <taxon>Eukaryota</taxon>
        <taxon>Fungi</taxon>
        <taxon>Dikarya</taxon>
        <taxon>Ascomycota</taxon>
        <taxon>Pezizomycotina</taxon>
        <taxon>Dothideomycetes</taxon>
        <taxon>Dothideomycetidae</taxon>
        <taxon>Mycosphaerellales</taxon>
        <taxon>Extremaceae</taxon>
        <taxon>Saxophila</taxon>
    </lineage>
</organism>
<dbReference type="InterPro" id="IPR057948">
    <property type="entry name" value="TPR_TRIP12_N"/>
</dbReference>
<evidence type="ECO:0000256" key="2">
    <source>
        <dbReference type="ARBA" id="ARBA00006331"/>
    </source>
</evidence>
<feature type="compositionally biased region" description="Basic and acidic residues" evidence="7">
    <location>
        <begin position="1465"/>
        <end position="1475"/>
    </location>
</feature>
<dbReference type="GO" id="GO:0016607">
    <property type="term" value="C:nuclear speck"/>
    <property type="evidence" value="ECO:0007669"/>
    <property type="project" value="TreeGrafter"/>
</dbReference>
<dbReference type="InterPro" id="IPR016024">
    <property type="entry name" value="ARM-type_fold"/>
</dbReference>
<keyword evidence="5 6" id="KW-0833">Ubl conjugation pathway</keyword>
<evidence type="ECO:0000256" key="7">
    <source>
        <dbReference type="SAM" id="MobiDB-lite"/>
    </source>
</evidence>
<feature type="compositionally biased region" description="Low complexity" evidence="7">
    <location>
        <begin position="1136"/>
        <end position="1150"/>
    </location>
</feature>
<feature type="compositionally biased region" description="Acidic residues" evidence="7">
    <location>
        <begin position="794"/>
        <end position="820"/>
    </location>
</feature>
<dbReference type="PROSITE" id="PS50237">
    <property type="entry name" value="HECT"/>
    <property type="match status" value="1"/>
</dbReference>
<dbReference type="GO" id="GO:0043161">
    <property type="term" value="P:proteasome-mediated ubiquitin-dependent protein catabolic process"/>
    <property type="evidence" value="ECO:0007669"/>
    <property type="project" value="TreeGrafter"/>
</dbReference>
<feature type="compositionally biased region" description="Polar residues" evidence="7">
    <location>
        <begin position="1454"/>
        <end position="1464"/>
    </location>
</feature>
<comment type="caution">
    <text evidence="9">The sequence shown here is derived from an EMBL/GenBank/DDBJ whole genome shotgun (WGS) entry which is preliminary data.</text>
</comment>
<dbReference type="InterPro" id="IPR045322">
    <property type="entry name" value="HECTD1/TRIP12-like"/>
</dbReference>
<dbReference type="Pfam" id="PF00632">
    <property type="entry name" value="HECT"/>
    <property type="match status" value="1"/>
</dbReference>
<feature type="compositionally biased region" description="Basic residues" evidence="7">
    <location>
        <begin position="129"/>
        <end position="138"/>
    </location>
</feature>
<dbReference type="CDD" id="cd00078">
    <property type="entry name" value="HECTc"/>
    <property type="match status" value="1"/>
</dbReference>
<feature type="region of interest" description="Disordered" evidence="7">
    <location>
        <begin position="1217"/>
        <end position="1237"/>
    </location>
</feature>
<feature type="region of interest" description="Disordered" evidence="7">
    <location>
        <begin position="1454"/>
        <end position="1479"/>
    </location>
</feature>
<feature type="compositionally biased region" description="Basic residues" evidence="7">
    <location>
        <begin position="1096"/>
        <end position="1105"/>
    </location>
</feature>
<evidence type="ECO:0000259" key="8">
    <source>
        <dbReference type="PROSITE" id="PS50237"/>
    </source>
</evidence>
<dbReference type="Gene3D" id="3.90.1750.10">
    <property type="entry name" value="Hect, E3 ligase catalytic domains"/>
    <property type="match status" value="1"/>
</dbReference>
<dbReference type="EMBL" id="JAVRRT010000022">
    <property type="protein sequence ID" value="KAK5163874.1"/>
    <property type="molecule type" value="Genomic_DNA"/>
</dbReference>
<evidence type="ECO:0000313" key="10">
    <source>
        <dbReference type="Proteomes" id="UP001337655"/>
    </source>
</evidence>
<dbReference type="Pfam" id="PF25579">
    <property type="entry name" value="TPR_TRIP12_N"/>
    <property type="match status" value="1"/>
</dbReference>